<evidence type="ECO:0000313" key="4">
    <source>
        <dbReference type="Proteomes" id="UP000032304"/>
    </source>
</evidence>
<evidence type="ECO:0000256" key="1">
    <source>
        <dbReference type="SAM" id="MobiDB-lite"/>
    </source>
</evidence>
<dbReference type="InterPro" id="IPR012677">
    <property type="entry name" value="Nucleotide-bd_a/b_plait_sf"/>
</dbReference>
<name>A0A0D2R8U8_GOSRA</name>
<dbReference type="Pfam" id="PF00076">
    <property type="entry name" value="RRM_1"/>
    <property type="match status" value="1"/>
</dbReference>
<dbReference type="SUPFAM" id="SSF54928">
    <property type="entry name" value="RNA-binding domain, RBD"/>
    <property type="match status" value="1"/>
</dbReference>
<feature type="domain" description="RRM" evidence="2">
    <location>
        <begin position="71"/>
        <end position="96"/>
    </location>
</feature>
<dbReference type="Gramene" id="KJB28292">
    <property type="protein sequence ID" value="KJB28292"/>
    <property type="gene ID" value="B456_005G040700"/>
</dbReference>
<dbReference type="AlphaFoldDB" id="A0A0D2R8U8"/>
<dbReference type="Proteomes" id="UP000032304">
    <property type="component" value="Chromosome 5"/>
</dbReference>
<dbReference type="InterPro" id="IPR000504">
    <property type="entry name" value="RRM_dom"/>
</dbReference>
<dbReference type="InterPro" id="IPR035979">
    <property type="entry name" value="RBD_domain_sf"/>
</dbReference>
<gene>
    <name evidence="3" type="ORF">B456_005G040700</name>
</gene>
<dbReference type="Gene3D" id="3.30.70.330">
    <property type="match status" value="1"/>
</dbReference>
<evidence type="ECO:0000313" key="3">
    <source>
        <dbReference type="EMBL" id="KJB28294.1"/>
    </source>
</evidence>
<keyword evidence="4" id="KW-1185">Reference proteome</keyword>
<organism evidence="3 4">
    <name type="scientific">Gossypium raimondii</name>
    <name type="common">Peruvian cotton</name>
    <name type="synonym">Gossypium klotzschianum subsp. raimondii</name>
    <dbReference type="NCBI Taxonomy" id="29730"/>
    <lineage>
        <taxon>Eukaryota</taxon>
        <taxon>Viridiplantae</taxon>
        <taxon>Streptophyta</taxon>
        <taxon>Embryophyta</taxon>
        <taxon>Tracheophyta</taxon>
        <taxon>Spermatophyta</taxon>
        <taxon>Magnoliopsida</taxon>
        <taxon>eudicotyledons</taxon>
        <taxon>Gunneridae</taxon>
        <taxon>Pentapetalae</taxon>
        <taxon>rosids</taxon>
        <taxon>malvids</taxon>
        <taxon>Malvales</taxon>
        <taxon>Malvaceae</taxon>
        <taxon>Malvoideae</taxon>
        <taxon>Gossypium</taxon>
    </lineage>
</organism>
<feature type="region of interest" description="Disordered" evidence="1">
    <location>
        <begin position="1"/>
        <end position="20"/>
    </location>
</feature>
<protein>
    <recommendedName>
        <fullName evidence="2">RRM domain-containing protein</fullName>
    </recommendedName>
</protein>
<feature type="compositionally biased region" description="Low complexity" evidence="1">
    <location>
        <begin position="1"/>
        <end position="11"/>
    </location>
</feature>
<evidence type="ECO:0000259" key="2">
    <source>
        <dbReference type="Pfam" id="PF00076"/>
    </source>
</evidence>
<dbReference type="CDD" id="cd00590">
    <property type="entry name" value="RRM_SF"/>
    <property type="match status" value="1"/>
</dbReference>
<dbReference type="Gramene" id="KJB28294">
    <property type="protein sequence ID" value="KJB28294"/>
    <property type="gene ID" value="B456_005G040700"/>
</dbReference>
<dbReference type="EMBL" id="CM001744">
    <property type="protein sequence ID" value="KJB28294.1"/>
    <property type="molecule type" value="Genomic_DNA"/>
</dbReference>
<dbReference type="GO" id="GO:0003723">
    <property type="term" value="F:RNA binding"/>
    <property type="evidence" value="ECO:0007669"/>
    <property type="project" value="InterPro"/>
</dbReference>
<accession>A0A0D2R8U8</accession>
<dbReference type="EMBL" id="CM001744">
    <property type="protein sequence ID" value="KJB28292.1"/>
    <property type="molecule type" value="Genomic_DNA"/>
</dbReference>
<sequence>MTVLWSSSSISPPLPSLQPPIPSTITSKCSISNPYIPKTFRLGFPYLTHQPLCCSYSTSQSEPSTSPSTGVFIKGLPQSTAEGRLKKVFSQFGEVKQDGDELQVLLYRGSLFNCFV</sequence>
<reference evidence="3 4" key="1">
    <citation type="journal article" date="2012" name="Nature">
        <title>Repeated polyploidization of Gossypium genomes and the evolution of spinnable cotton fibres.</title>
        <authorList>
            <person name="Paterson A.H."/>
            <person name="Wendel J.F."/>
            <person name="Gundlach H."/>
            <person name="Guo H."/>
            <person name="Jenkins J."/>
            <person name="Jin D."/>
            <person name="Llewellyn D."/>
            <person name="Showmaker K.C."/>
            <person name="Shu S."/>
            <person name="Udall J."/>
            <person name="Yoo M.J."/>
            <person name="Byers R."/>
            <person name="Chen W."/>
            <person name="Doron-Faigenboim A."/>
            <person name="Duke M.V."/>
            <person name="Gong L."/>
            <person name="Grimwood J."/>
            <person name="Grover C."/>
            <person name="Grupp K."/>
            <person name="Hu G."/>
            <person name="Lee T.H."/>
            <person name="Li J."/>
            <person name="Lin L."/>
            <person name="Liu T."/>
            <person name="Marler B.S."/>
            <person name="Page J.T."/>
            <person name="Roberts A.W."/>
            <person name="Romanel E."/>
            <person name="Sanders W.S."/>
            <person name="Szadkowski E."/>
            <person name="Tan X."/>
            <person name="Tang H."/>
            <person name="Xu C."/>
            <person name="Wang J."/>
            <person name="Wang Z."/>
            <person name="Zhang D."/>
            <person name="Zhang L."/>
            <person name="Ashrafi H."/>
            <person name="Bedon F."/>
            <person name="Bowers J.E."/>
            <person name="Brubaker C.L."/>
            <person name="Chee P.W."/>
            <person name="Das S."/>
            <person name="Gingle A.R."/>
            <person name="Haigler C.H."/>
            <person name="Harker D."/>
            <person name="Hoffmann L.V."/>
            <person name="Hovav R."/>
            <person name="Jones D.C."/>
            <person name="Lemke C."/>
            <person name="Mansoor S."/>
            <person name="ur Rahman M."/>
            <person name="Rainville L.N."/>
            <person name="Rambani A."/>
            <person name="Reddy U.K."/>
            <person name="Rong J.K."/>
            <person name="Saranga Y."/>
            <person name="Scheffler B.E."/>
            <person name="Scheffler J.A."/>
            <person name="Stelly D.M."/>
            <person name="Triplett B.A."/>
            <person name="Van Deynze A."/>
            <person name="Vaslin M.F."/>
            <person name="Waghmare V.N."/>
            <person name="Walford S.A."/>
            <person name="Wright R.J."/>
            <person name="Zaki E.A."/>
            <person name="Zhang T."/>
            <person name="Dennis E.S."/>
            <person name="Mayer K.F."/>
            <person name="Peterson D.G."/>
            <person name="Rokhsar D.S."/>
            <person name="Wang X."/>
            <person name="Schmutz J."/>
        </authorList>
    </citation>
    <scope>NUCLEOTIDE SEQUENCE [LARGE SCALE GENOMIC DNA]</scope>
</reference>
<proteinExistence type="predicted"/>